<dbReference type="PANTHER" id="PTHR24232:SF107">
    <property type="entry name" value="HYDROXYCARBOXYLIC ACID RECEPTOR 2-LIKE"/>
    <property type="match status" value="1"/>
</dbReference>
<evidence type="ECO:0000256" key="2">
    <source>
        <dbReference type="ARBA" id="ARBA00022692"/>
    </source>
</evidence>
<feature type="domain" description="G-protein coupled receptors family 1 profile" evidence="10">
    <location>
        <begin position="55"/>
        <end position="275"/>
    </location>
</feature>
<dbReference type="PRINTS" id="PR00237">
    <property type="entry name" value="GPCRRHODOPSN"/>
</dbReference>
<evidence type="ECO:0000256" key="1">
    <source>
        <dbReference type="ARBA" id="ARBA00004141"/>
    </source>
</evidence>
<dbReference type="Proteomes" id="UP000265120">
    <property type="component" value="Chromosome 14"/>
</dbReference>
<evidence type="ECO:0000313" key="12">
    <source>
        <dbReference type="Proteomes" id="UP000265120"/>
    </source>
</evidence>
<reference evidence="11" key="3">
    <citation type="submission" date="2025-09" db="UniProtKB">
        <authorList>
            <consortium name="Ensembl"/>
        </authorList>
    </citation>
    <scope>IDENTIFICATION</scope>
</reference>
<dbReference type="InterPro" id="IPR017452">
    <property type="entry name" value="GPCR_Rhodpsn_7TM"/>
</dbReference>
<evidence type="ECO:0000313" key="11">
    <source>
        <dbReference type="Ensembl" id="ENSCSEP00000028876.1"/>
    </source>
</evidence>
<reference evidence="11" key="2">
    <citation type="submission" date="2025-08" db="UniProtKB">
        <authorList>
            <consortium name="Ensembl"/>
        </authorList>
    </citation>
    <scope>IDENTIFICATION</scope>
</reference>
<feature type="transmembrane region" description="Helical" evidence="9">
    <location>
        <begin position="76"/>
        <end position="101"/>
    </location>
</feature>
<feature type="transmembrane region" description="Helical" evidence="9">
    <location>
        <begin position="223"/>
        <end position="244"/>
    </location>
</feature>
<dbReference type="RefSeq" id="XP_024918384.1">
    <property type="nucleotide sequence ID" value="XM_025062616.1"/>
</dbReference>
<feature type="transmembrane region" description="Helical" evidence="9">
    <location>
        <begin position="152"/>
        <end position="173"/>
    </location>
</feature>
<dbReference type="GO" id="GO:0035025">
    <property type="term" value="P:positive regulation of Rho protein signal transduction"/>
    <property type="evidence" value="ECO:0007669"/>
    <property type="project" value="TreeGrafter"/>
</dbReference>
<dbReference type="Pfam" id="PF00001">
    <property type="entry name" value="7tm_1"/>
    <property type="match status" value="1"/>
</dbReference>
<sequence>MEQFNHNISELFTTVQPENDSVIQKTRFEGCIHMPATIIWYMTMQFINMCLGVPANITVLWLVYKNKGDSSNSGIFIFQLAVLDLLFCLSLSFEIVDILFITSSTVPYILRFFYGIKDTSPLVLACICLDRYIAVLHPIAFTRLKDRQYRAVLAGVVWVIILGYSIASCAKIIPSAAKVYMGMILGPFAFMVFCNIAILWALRQSGPGRDEMHPVKKRAFKMVLIILAIIVFHYCPPVVLFPFQDYFSPDVFRCQVHYGAFGVMDFSSTVQPMLYLSRGSLPRILNCF</sequence>
<dbReference type="GO" id="GO:0007200">
    <property type="term" value="P:phospholipase C-activating G protein-coupled receptor signaling pathway"/>
    <property type="evidence" value="ECO:0007669"/>
    <property type="project" value="TreeGrafter"/>
</dbReference>
<dbReference type="Ensembl" id="ENSCSET00000029271.1">
    <property type="protein sequence ID" value="ENSCSEP00000028876.1"/>
    <property type="gene ID" value="ENSCSEG00000018493.1"/>
</dbReference>
<dbReference type="GO" id="GO:0004930">
    <property type="term" value="F:G protein-coupled receptor activity"/>
    <property type="evidence" value="ECO:0007669"/>
    <property type="project" value="UniProtKB-KW"/>
</dbReference>
<feature type="transmembrane region" description="Helical" evidence="9">
    <location>
        <begin position="179"/>
        <end position="202"/>
    </location>
</feature>
<keyword evidence="8" id="KW-0807">Transducer</keyword>
<evidence type="ECO:0000256" key="6">
    <source>
        <dbReference type="ARBA" id="ARBA00023170"/>
    </source>
</evidence>
<dbReference type="GO" id="GO:0005886">
    <property type="term" value="C:plasma membrane"/>
    <property type="evidence" value="ECO:0007669"/>
    <property type="project" value="TreeGrafter"/>
</dbReference>
<dbReference type="PANTHER" id="PTHR24232">
    <property type="entry name" value="G-PROTEIN COUPLED RECEPTOR"/>
    <property type="match status" value="1"/>
</dbReference>
<feature type="transmembrane region" description="Helical" evidence="9">
    <location>
        <begin position="38"/>
        <end position="64"/>
    </location>
</feature>
<dbReference type="GeneTree" id="ENSGT00390000008372"/>
<protein>
    <submittedName>
        <fullName evidence="11">Proteinase-activated receptor 3-like</fullName>
    </submittedName>
</protein>
<dbReference type="GeneID" id="103390232"/>
<dbReference type="AlphaFoldDB" id="A0A3P8WTN6"/>
<keyword evidence="3 9" id="KW-1133">Transmembrane helix</keyword>
<evidence type="ECO:0000256" key="4">
    <source>
        <dbReference type="ARBA" id="ARBA00023040"/>
    </source>
</evidence>
<keyword evidence="2 9" id="KW-0812">Transmembrane</keyword>
<evidence type="ECO:0000256" key="9">
    <source>
        <dbReference type="SAM" id="Phobius"/>
    </source>
</evidence>
<dbReference type="SUPFAM" id="SSF81321">
    <property type="entry name" value="Family A G protein-coupled receptor-like"/>
    <property type="match status" value="1"/>
</dbReference>
<evidence type="ECO:0000256" key="8">
    <source>
        <dbReference type="ARBA" id="ARBA00023224"/>
    </source>
</evidence>
<dbReference type="KEGG" id="csem:103390232"/>
<dbReference type="OMA" id="FRCYIHY"/>
<evidence type="ECO:0000256" key="3">
    <source>
        <dbReference type="ARBA" id="ARBA00022989"/>
    </source>
</evidence>
<name>A0A3P8WTN6_CYNSE</name>
<comment type="subcellular location">
    <subcellularLocation>
        <location evidence="1">Membrane</location>
        <topology evidence="1">Multi-pass membrane protein</topology>
    </subcellularLocation>
</comment>
<keyword evidence="5 9" id="KW-0472">Membrane</keyword>
<dbReference type="InParanoid" id="A0A3P8WTN6"/>
<evidence type="ECO:0000256" key="7">
    <source>
        <dbReference type="ARBA" id="ARBA00023180"/>
    </source>
</evidence>
<keyword evidence="12" id="KW-1185">Reference proteome</keyword>
<evidence type="ECO:0000259" key="10">
    <source>
        <dbReference type="PROSITE" id="PS50262"/>
    </source>
</evidence>
<organism evidence="11 12">
    <name type="scientific">Cynoglossus semilaevis</name>
    <name type="common">Tongue sole</name>
    <dbReference type="NCBI Taxonomy" id="244447"/>
    <lineage>
        <taxon>Eukaryota</taxon>
        <taxon>Metazoa</taxon>
        <taxon>Chordata</taxon>
        <taxon>Craniata</taxon>
        <taxon>Vertebrata</taxon>
        <taxon>Euteleostomi</taxon>
        <taxon>Actinopterygii</taxon>
        <taxon>Neopterygii</taxon>
        <taxon>Teleostei</taxon>
        <taxon>Neoteleostei</taxon>
        <taxon>Acanthomorphata</taxon>
        <taxon>Carangaria</taxon>
        <taxon>Pleuronectiformes</taxon>
        <taxon>Pleuronectoidei</taxon>
        <taxon>Cynoglossidae</taxon>
        <taxon>Cynoglossinae</taxon>
        <taxon>Cynoglossus</taxon>
    </lineage>
</organism>
<keyword evidence="6" id="KW-0675">Receptor</keyword>
<proteinExistence type="predicted"/>
<dbReference type="Gene3D" id="1.20.1070.10">
    <property type="entry name" value="Rhodopsin 7-helix transmembrane proteins"/>
    <property type="match status" value="1"/>
</dbReference>
<dbReference type="InterPro" id="IPR000276">
    <property type="entry name" value="GPCR_Rhodpsn"/>
</dbReference>
<reference evidence="11 12" key="1">
    <citation type="journal article" date="2014" name="Nat. Genet.">
        <title>Whole-genome sequence of a flatfish provides insights into ZW sex chromosome evolution and adaptation to a benthic lifestyle.</title>
        <authorList>
            <person name="Chen S."/>
            <person name="Zhang G."/>
            <person name="Shao C."/>
            <person name="Huang Q."/>
            <person name="Liu G."/>
            <person name="Zhang P."/>
            <person name="Song W."/>
            <person name="An N."/>
            <person name="Chalopin D."/>
            <person name="Volff J.N."/>
            <person name="Hong Y."/>
            <person name="Li Q."/>
            <person name="Sha Z."/>
            <person name="Zhou H."/>
            <person name="Xie M."/>
            <person name="Yu Q."/>
            <person name="Liu Y."/>
            <person name="Xiang H."/>
            <person name="Wang N."/>
            <person name="Wu K."/>
            <person name="Yang C."/>
            <person name="Zhou Q."/>
            <person name="Liao X."/>
            <person name="Yang L."/>
            <person name="Hu Q."/>
            <person name="Zhang J."/>
            <person name="Meng L."/>
            <person name="Jin L."/>
            <person name="Tian Y."/>
            <person name="Lian J."/>
            <person name="Yang J."/>
            <person name="Miao G."/>
            <person name="Liu S."/>
            <person name="Liang Z."/>
            <person name="Yan F."/>
            <person name="Li Y."/>
            <person name="Sun B."/>
            <person name="Zhang H."/>
            <person name="Zhang J."/>
            <person name="Zhu Y."/>
            <person name="Du M."/>
            <person name="Zhao Y."/>
            <person name="Schartl M."/>
            <person name="Tang Q."/>
            <person name="Wang J."/>
        </authorList>
    </citation>
    <scope>NUCLEOTIDE SEQUENCE</scope>
</reference>
<dbReference type="OrthoDB" id="8889623at2759"/>
<keyword evidence="4" id="KW-0297">G-protein coupled receptor</keyword>
<dbReference type="PROSITE" id="PS50262">
    <property type="entry name" value="G_PROTEIN_RECEP_F1_2"/>
    <property type="match status" value="1"/>
</dbReference>
<accession>A0A3P8WTN6</accession>
<evidence type="ECO:0000256" key="5">
    <source>
        <dbReference type="ARBA" id="ARBA00023136"/>
    </source>
</evidence>
<keyword evidence="7" id="KW-0325">Glycoprotein</keyword>